<feature type="compositionally biased region" description="Basic and acidic residues" evidence="2">
    <location>
        <begin position="483"/>
        <end position="500"/>
    </location>
</feature>
<name>A0A9P5SP16_9FUNG</name>
<reference evidence="4" key="1">
    <citation type="journal article" date="2020" name="Fungal Divers.">
        <title>Resolving the Mortierellaceae phylogeny through synthesis of multi-gene phylogenetics and phylogenomics.</title>
        <authorList>
            <person name="Vandepol N."/>
            <person name="Liber J."/>
            <person name="Desiro A."/>
            <person name="Na H."/>
            <person name="Kennedy M."/>
            <person name="Barry K."/>
            <person name="Grigoriev I.V."/>
            <person name="Miller A.N."/>
            <person name="O'Donnell K."/>
            <person name="Stajich J.E."/>
            <person name="Bonito G."/>
        </authorList>
    </citation>
    <scope>NUCLEOTIDE SEQUENCE</scope>
    <source>
        <strain evidence="4">NVP1</strain>
    </source>
</reference>
<feature type="region of interest" description="Disordered" evidence="2">
    <location>
        <begin position="452"/>
        <end position="522"/>
    </location>
</feature>
<feature type="compositionally biased region" description="Basic and acidic residues" evidence="2">
    <location>
        <begin position="452"/>
        <end position="461"/>
    </location>
</feature>
<dbReference type="PANTHER" id="PTHR36971:SF3">
    <property type="entry name" value="C3H1-TYPE DOMAIN-CONTAINING PROTEIN"/>
    <property type="match status" value="1"/>
</dbReference>
<feature type="compositionally biased region" description="Basic and acidic residues" evidence="2">
    <location>
        <begin position="511"/>
        <end position="520"/>
    </location>
</feature>
<dbReference type="PROSITE" id="PS50103">
    <property type="entry name" value="ZF_C3H1"/>
    <property type="match status" value="1"/>
</dbReference>
<keyword evidence="1" id="KW-0479">Metal-binding</keyword>
<feature type="compositionally biased region" description="Basic and acidic residues" evidence="2">
    <location>
        <begin position="304"/>
        <end position="314"/>
    </location>
</feature>
<evidence type="ECO:0000313" key="4">
    <source>
        <dbReference type="EMBL" id="KAF9333004.1"/>
    </source>
</evidence>
<dbReference type="Proteomes" id="UP000696485">
    <property type="component" value="Unassembled WGS sequence"/>
</dbReference>
<dbReference type="EMBL" id="JAAAUY010000227">
    <property type="protein sequence ID" value="KAF9333004.1"/>
    <property type="molecule type" value="Genomic_DNA"/>
</dbReference>
<dbReference type="AlphaFoldDB" id="A0A9P5SP16"/>
<comment type="caution">
    <text evidence="4">The sequence shown here is derived from an EMBL/GenBank/DDBJ whole genome shotgun (WGS) entry which is preliminary data.</text>
</comment>
<dbReference type="PANTHER" id="PTHR36971">
    <property type="entry name" value="UNNAMED PRODUCT"/>
    <property type="match status" value="1"/>
</dbReference>
<keyword evidence="1" id="KW-0863">Zinc-finger</keyword>
<feature type="zinc finger region" description="C3H1-type" evidence="1">
    <location>
        <begin position="314"/>
        <end position="341"/>
    </location>
</feature>
<evidence type="ECO:0000313" key="5">
    <source>
        <dbReference type="Proteomes" id="UP000696485"/>
    </source>
</evidence>
<gene>
    <name evidence="4" type="ORF">BG006_004099</name>
</gene>
<feature type="region of interest" description="Disordered" evidence="2">
    <location>
        <begin position="111"/>
        <end position="176"/>
    </location>
</feature>
<feature type="region of interest" description="Disordered" evidence="2">
    <location>
        <begin position="255"/>
        <end position="314"/>
    </location>
</feature>
<evidence type="ECO:0000259" key="3">
    <source>
        <dbReference type="PROSITE" id="PS50103"/>
    </source>
</evidence>
<keyword evidence="5" id="KW-1185">Reference proteome</keyword>
<feature type="compositionally biased region" description="Acidic residues" evidence="2">
    <location>
        <begin position="501"/>
        <end position="510"/>
    </location>
</feature>
<keyword evidence="1" id="KW-0862">Zinc</keyword>
<proteinExistence type="predicted"/>
<feature type="domain" description="C3H1-type" evidence="3">
    <location>
        <begin position="314"/>
        <end position="341"/>
    </location>
</feature>
<evidence type="ECO:0000256" key="1">
    <source>
        <dbReference type="PROSITE-ProRule" id="PRU00723"/>
    </source>
</evidence>
<accession>A0A9P5SP16</accession>
<dbReference type="InterPro" id="IPR000571">
    <property type="entry name" value="Znf_CCCH"/>
</dbReference>
<organism evidence="4 5">
    <name type="scientific">Podila minutissima</name>
    <dbReference type="NCBI Taxonomy" id="64525"/>
    <lineage>
        <taxon>Eukaryota</taxon>
        <taxon>Fungi</taxon>
        <taxon>Fungi incertae sedis</taxon>
        <taxon>Mucoromycota</taxon>
        <taxon>Mortierellomycotina</taxon>
        <taxon>Mortierellomycetes</taxon>
        <taxon>Mortierellales</taxon>
        <taxon>Mortierellaceae</taxon>
        <taxon>Podila</taxon>
    </lineage>
</organism>
<evidence type="ECO:0000256" key="2">
    <source>
        <dbReference type="SAM" id="MobiDB-lite"/>
    </source>
</evidence>
<protein>
    <recommendedName>
        <fullName evidence="3">C3H1-type domain-containing protein</fullName>
    </recommendedName>
</protein>
<dbReference type="GO" id="GO:0008270">
    <property type="term" value="F:zinc ion binding"/>
    <property type="evidence" value="ECO:0007669"/>
    <property type="project" value="UniProtKB-KW"/>
</dbReference>
<sequence>MESQSIQQVNAELLQRLIQHGPVVQSDIQVHREEPMRARGPEQTNTEGPSITTTTTVATATATAVTTTEAPLRPEFEPRMRFMVEGRIIHKRKLSRKLFFLDLSLSRRKQRAPQLPEIKDVVTSTPENGPECDTQEEGTSAPKESEWEDVLPEQESQKQGEEPNQSTGRSRGGLQRMEVIGRYPTHSLKDLDDLWHRVQLGAVVRVFGDIELSERRSSAGLTTEDQDRAATSTGHQWSVLLHVLDFEVLEVWQGKDSFEPNPGSAEMGSSKKGFKKQQQQQQQQPLKKNTGSKKRKSSDLGEPNADKIPLDRGDASQSHCKFWLNSGKCNKQKCDFWHETDQAKLKIERRRWVEERIQAKRQISHHSCDPHQSTTKNQHRERSLYFAQWLIHTFTREFLESGSGVLDIAGGRGDLSWELQTRQGVRSTVIEPRPGKGMRKWQRKWLEKFVAENQSKGDKTNTEAVVTKGRDVSVPQKEEEDQARDGSVTKKQKMEVGEDKDKDDDDDDGREPDVGDDKDTSLINFIPTVKTYTLQTTEPARIQAMMDDAFLQTHRELVASASVLIGLHPDQATEPIVRAALKAGKPFAIIPCCVFGRDNPHRRLPLVALEGERGRKNGEGEGGVKEGKGAVQVMDVDQDQETGTRAVTSYEDFVTWLMTLHPGIETTWLNFEGMNRVLFWRGCSDSRSK</sequence>